<gene>
    <name evidence="1" type="ORF">GCM10007962_10490</name>
</gene>
<evidence type="ECO:0008006" key="3">
    <source>
        <dbReference type="Google" id="ProtNLM"/>
    </source>
</evidence>
<dbReference type="Gene3D" id="3.30.1660.10">
    <property type="entry name" value="Flavin-binding protein dodecin"/>
    <property type="match status" value="1"/>
</dbReference>
<protein>
    <recommendedName>
        <fullName evidence="3">Dodecin domain-containing protein</fullName>
    </recommendedName>
</protein>
<keyword evidence="2" id="KW-1185">Reference proteome</keyword>
<accession>A0A8J3BJ79</accession>
<proteinExistence type="predicted"/>
<dbReference type="PANTHER" id="PTHR39324">
    <property type="entry name" value="CALCIUM DODECIN"/>
    <property type="match status" value="1"/>
</dbReference>
<dbReference type="AlphaFoldDB" id="A0A8J3BJ79"/>
<dbReference type="InterPro" id="IPR025543">
    <property type="entry name" value="Dodecin-like"/>
</dbReference>
<dbReference type="Pfam" id="PF07311">
    <property type="entry name" value="Dodecin"/>
    <property type="match status" value="1"/>
</dbReference>
<comment type="caution">
    <text evidence="1">The sequence shown here is derived from an EMBL/GenBank/DDBJ whole genome shotgun (WGS) entry which is preliminary data.</text>
</comment>
<evidence type="ECO:0000313" key="2">
    <source>
        <dbReference type="Proteomes" id="UP000612329"/>
    </source>
</evidence>
<dbReference type="InterPro" id="IPR009923">
    <property type="entry name" value="Dodecin"/>
</dbReference>
<dbReference type="Proteomes" id="UP000612329">
    <property type="component" value="Unassembled WGS sequence"/>
</dbReference>
<organism evidence="1 2">
    <name type="scientific">Yeosuana aromativorans</name>
    <dbReference type="NCBI Taxonomy" id="288019"/>
    <lineage>
        <taxon>Bacteria</taxon>
        <taxon>Pseudomonadati</taxon>
        <taxon>Bacteroidota</taxon>
        <taxon>Flavobacteriia</taxon>
        <taxon>Flavobacteriales</taxon>
        <taxon>Flavobacteriaceae</taxon>
        <taxon>Yeosuana</taxon>
    </lineage>
</organism>
<dbReference type="EMBL" id="BMNR01000002">
    <property type="protein sequence ID" value="GGK18218.1"/>
    <property type="molecule type" value="Genomic_DNA"/>
</dbReference>
<dbReference type="PANTHER" id="PTHR39324:SF1">
    <property type="entry name" value="CALCIUM DODECIN"/>
    <property type="match status" value="1"/>
</dbReference>
<dbReference type="SUPFAM" id="SSF89807">
    <property type="entry name" value="Dodecin-like"/>
    <property type="match status" value="1"/>
</dbReference>
<evidence type="ECO:0000313" key="1">
    <source>
        <dbReference type="EMBL" id="GGK18218.1"/>
    </source>
</evidence>
<sequence>MDVLNYLLGYLGSVIYIISNSCLQSYLTDILIKKINIMSVLKVIEILGNSTESFEDAIQNVINEASKTVNHIKSVYVKDMQVTVVNNKISQYRVATKVTFDIKND</sequence>
<dbReference type="InterPro" id="IPR036694">
    <property type="entry name" value="Dodecin-like_sf"/>
</dbReference>
<name>A0A8J3BJ79_9FLAO</name>
<reference evidence="1" key="2">
    <citation type="submission" date="2020-09" db="EMBL/GenBank/DDBJ databases">
        <authorList>
            <person name="Sun Q."/>
            <person name="Ohkuma M."/>
        </authorList>
    </citation>
    <scope>NUCLEOTIDE SEQUENCE</scope>
    <source>
        <strain evidence="1">JCM 12862</strain>
    </source>
</reference>
<reference evidence="1" key="1">
    <citation type="journal article" date="2014" name="Int. J. Syst. Evol. Microbiol.">
        <title>Complete genome sequence of Corynebacterium casei LMG S-19264T (=DSM 44701T), isolated from a smear-ripened cheese.</title>
        <authorList>
            <consortium name="US DOE Joint Genome Institute (JGI-PGF)"/>
            <person name="Walter F."/>
            <person name="Albersmeier A."/>
            <person name="Kalinowski J."/>
            <person name="Ruckert C."/>
        </authorList>
    </citation>
    <scope>NUCLEOTIDE SEQUENCE</scope>
    <source>
        <strain evidence="1">JCM 12862</strain>
    </source>
</reference>